<gene>
    <name evidence="2" type="ORF">ABN16_02930</name>
</gene>
<sequence>MSPIQSYLNTPAATDHHAELVAMYDLLKSLLPEATEKLSYGMPAFYIAGKPVIYFAAAKHHLGLYPTPSPIVHFAEELAAYHTSKGAIQLPYDQPLPEKLIAAIVAFRVHEIND</sequence>
<name>A0AAC8UUC6_9LACO</name>
<dbReference type="Gene3D" id="3.90.1150.200">
    <property type="match status" value="1"/>
</dbReference>
<dbReference type="AlphaFoldDB" id="A0AAC8UUC6"/>
<evidence type="ECO:0000313" key="3">
    <source>
        <dbReference type="Proteomes" id="UP000036000"/>
    </source>
</evidence>
<accession>A0AAC8UUC6</accession>
<dbReference type="KEGG" id="lko:ABN16_02930"/>
<protein>
    <recommendedName>
        <fullName evidence="1">YdhG-like domain-containing protein</fullName>
    </recommendedName>
</protein>
<dbReference type="InterPro" id="IPR014922">
    <property type="entry name" value="YdhG-like"/>
</dbReference>
<proteinExistence type="predicted"/>
<organism evidence="2 3">
    <name type="scientific">Levilactobacillus koreensis</name>
    <dbReference type="NCBI Taxonomy" id="637971"/>
    <lineage>
        <taxon>Bacteria</taxon>
        <taxon>Bacillati</taxon>
        <taxon>Bacillota</taxon>
        <taxon>Bacilli</taxon>
        <taxon>Lactobacillales</taxon>
        <taxon>Lactobacillaceae</taxon>
        <taxon>Levilactobacillus</taxon>
    </lineage>
</organism>
<evidence type="ECO:0000313" key="2">
    <source>
        <dbReference type="EMBL" id="AKP64052.1"/>
    </source>
</evidence>
<dbReference type="EMBL" id="CP012033">
    <property type="protein sequence ID" value="AKP64052.1"/>
    <property type="molecule type" value="Genomic_DNA"/>
</dbReference>
<dbReference type="SUPFAM" id="SSF159888">
    <property type="entry name" value="YdhG-like"/>
    <property type="match status" value="1"/>
</dbReference>
<dbReference type="Pfam" id="PF08818">
    <property type="entry name" value="DUF1801"/>
    <property type="match status" value="1"/>
</dbReference>
<keyword evidence="3" id="KW-1185">Reference proteome</keyword>
<reference evidence="2 3" key="1">
    <citation type="submission" date="2015-07" db="EMBL/GenBank/DDBJ databases">
        <title>Lactobacillus korensis/26-25/ whole genome sequencing.</title>
        <authorList>
            <person name="Kim M.K."/>
            <person name="Im W.-T."/>
            <person name="Srinivasan S."/>
            <person name="Lee J.-J."/>
        </authorList>
    </citation>
    <scope>NUCLEOTIDE SEQUENCE [LARGE SCALE GENOMIC DNA]</scope>
    <source>
        <strain evidence="2 3">26-25</strain>
    </source>
</reference>
<dbReference type="Proteomes" id="UP000036000">
    <property type="component" value="Chromosome"/>
</dbReference>
<evidence type="ECO:0000259" key="1">
    <source>
        <dbReference type="Pfam" id="PF08818"/>
    </source>
</evidence>
<dbReference type="RefSeq" id="WP_048732790.1">
    <property type="nucleotide sequence ID" value="NZ_CP012033.1"/>
</dbReference>
<feature type="domain" description="YdhG-like" evidence="1">
    <location>
        <begin position="18"/>
        <end position="109"/>
    </location>
</feature>